<evidence type="ECO:0000256" key="1">
    <source>
        <dbReference type="ARBA" id="ARBA00022723"/>
    </source>
</evidence>
<sequence length="756" mass="85833">MFMGRYRIDLERSVFNQRTINDWNYLPEKDRRQAFDRESDDDFSISDLDISNSESGDSSSDDETMPVAPHECDWTDNLTDYPDIPFINQASVGVDNAEDCRKMYAEQLFGIFFTDYLFRLIVGETNRYAGQCRQHEPKKGRKHSEWYEVTIPELKTWLGLLLTMGLVQKKGRLGEYWSTHNLTQTPGFSVTMPRNRFLQILRYLHFVNNEDSSINKENKLWKVQNILDYINKCFRAAYHPRRELSIDETMLKFKGRLGIKQYIKSKPVKWGIKLFTIVESHTGYVLNLLPYVGKRVKTVVSKTTQIVLDVGKHYLNKGHRFFTDNYYTSIELMTKLEEQNTLSCGTVNQNRSGLPKDAKKTCAVVKSLKRGDSLKRIKGRMLAVTWRDTRVVNVLCNVPGYLGDGAVRRRDRKGAQIIINRPSAIELYNLSWGGGFVKSTGVLLSSSHEIADMISGTMVLSMEQERVKMLIRDTIALMCKNGLAFNNEFSIDAVIGVTLDNQSLFYMSFNEVIKADKESEDLIEESTTSESEIKLLPRKRHKGDPAASDRDDTEENSHLSEVSKLSQRDADRDSSLKLESVSAENEKHVSVKQEIGADWDSLATEIAGGNVTSAGTSDGVDNSFISHSLYLGGFDACSLQSNTWPLGNVSKSAGNITEPGDNSQMKVSQKQAQCYICNRVLRLANLKRHLNAHFGRHPYKCSYCEKGFTSKDNLNGHVAAVHTGQKNHICTRCGMSFNYKFNLKMHEKRCLAVSRP</sequence>
<name>A0AAD9JDJ5_9ANNE</name>
<feature type="compositionally biased region" description="Low complexity" evidence="6">
    <location>
        <begin position="45"/>
        <end position="58"/>
    </location>
</feature>
<feature type="compositionally biased region" description="Basic and acidic residues" evidence="6">
    <location>
        <begin position="543"/>
        <end position="558"/>
    </location>
</feature>
<evidence type="ECO:0000256" key="5">
    <source>
        <dbReference type="PROSITE-ProRule" id="PRU00042"/>
    </source>
</evidence>
<evidence type="ECO:0000256" key="2">
    <source>
        <dbReference type="ARBA" id="ARBA00022737"/>
    </source>
</evidence>
<dbReference type="InterPro" id="IPR013087">
    <property type="entry name" value="Znf_C2H2_type"/>
</dbReference>
<keyword evidence="4" id="KW-0862">Zinc</keyword>
<dbReference type="Pfam" id="PF13894">
    <property type="entry name" value="zf-C2H2_4"/>
    <property type="match status" value="1"/>
</dbReference>
<gene>
    <name evidence="8" type="ORF">LSH36_374g05041</name>
</gene>
<feature type="region of interest" description="Disordered" evidence="6">
    <location>
        <begin position="36"/>
        <end position="69"/>
    </location>
</feature>
<feature type="compositionally biased region" description="Basic and acidic residues" evidence="6">
    <location>
        <begin position="566"/>
        <end position="576"/>
    </location>
</feature>
<feature type="domain" description="C2H2-type" evidence="7">
    <location>
        <begin position="699"/>
        <end position="727"/>
    </location>
</feature>
<dbReference type="InterPro" id="IPR029526">
    <property type="entry name" value="PGBD"/>
</dbReference>
<dbReference type="PANTHER" id="PTHR46599">
    <property type="entry name" value="PIGGYBAC TRANSPOSABLE ELEMENT-DERIVED PROTEIN 4"/>
    <property type="match status" value="1"/>
</dbReference>
<keyword evidence="3 5" id="KW-0863">Zinc-finger</keyword>
<dbReference type="PROSITE" id="PS50157">
    <property type="entry name" value="ZINC_FINGER_C2H2_2"/>
    <property type="match status" value="2"/>
</dbReference>
<organism evidence="8 9">
    <name type="scientific">Paralvinella palmiformis</name>
    <dbReference type="NCBI Taxonomy" id="53620"/>
    <lineage>
        <taxon>Eukaryota</taxon>
        <taxon>Metazoa</taxon>
        <taxon>Spiralia</taxon>
        <taxon>Lophotrochozoa</taxon>
        <taxon>Annelida</taxon>
        <taxon>Polychaeta</taxon>
        <taxon>Sedentaria</taxon>
        <taxon>Canalipalpata</taxon>
        <taxon>Terebellida</taxon>
        <taxon>Terebelliformia</taxon>
        <taxon>Alvinellidae</taxon>
        <taxon>Paralvinella</taxon>
    </lineage>
</organism>
<evidence type="ECO:0000313" key="8">
    <source>
        <dbReference type="EMBL" id="KAK2151159.1"/>
    </source>
</evidence>
<evidence type="ECO:0000259" key="7">
    <source>
        <dbReference type="PROSITE" id="PS50157"/>
    </source>
</evidence>
<proteinExistence type="predicted"/>
<comment type="caution">
    <text evidence="8">The sequence shown here is derived from an EMBL/GenBank/DDBJ whole genome shotgun (WGS) entry which is preliminary data.</text>
</comment>
<evidence type="ECO:0000256" key="3">
    <source>
        <dbReference type="ARBA" id="ARBA00022771"/>
    </source>
</evidence>
<dbReference type="SMART" id="SM00355">
    <property type="entry name" value="ZnF_C2H2"/>
    <property type="match status" value="3"/>
</dbReference>
<accession>A0AAD9JDJ5</accession>
<evidence type="ECO:0000256" key="6">
    <source>
        <dbReference type="SAM" id="MobiDB-lite"/>
    </source>
</evidence>
<dbReference type="AlphaFoldDB" id="A0AAD9JDJ5"/>
<evidence type="ECO:0000256" key="4">
    <source>
        <dbReference type="ARBA" id="ARBA00022833"/>
    </source>
</evidence>
<dbReference type="FunFam" id="3.30.160.60:FF:000100">
    <property type="entry name" value="Zinc finger 45-like"/>
    <property type="match status" value="1"/>
</dbReference>
<feature type="region of interest" description="Disordered" evidence="6">
    <location>
        <begin position="519"/>
        <end position="589"/>
    </location>
</feature>
<keyword evidence="2" id="KW-0677">Repeat</keyword>
<dbReference type="EMBL" id="JAODUP010000374">
    <property type="protein sequence ID" value="KAK2151159.1"/>
    <property type="molecule type" value="Genomic_DNA"/>
</dbReference>
<dbReference type="Pfam" id="PF13843">
    <property type="entry name" value="DDE_Tnp_1_7"/>
    <property type="match status" value="1"/>
</dbReference>
<feature type="domain" description="C2H2-type" evidence="7">
    <location>
        <begin position="728"/>
        <end position="756"/>
    </location>
</feature>
<dbReference type="Gene3D" id="3.30.160.60">
    <property type="entry name" value="Classic Zinc Finger"/>
    <property type="match status" value="2"/>
</dbReference>
<dbReference type="PROSITE" id="PS00028">
    <property type="entry name" value="ZINC_FINGER_C2H2_1"/>
    <property type="match status" value="1"/>
</dbReference>
<dbReference type="Proteomes" id="UP001208570">
    <property type="component" value="Unassembled WGS sequence"/>
</dbReference>
<evidence type="ECO:0000313" key="9">
    <source>
        <dbReference type="Proteomes" id="UP001208570"/>
    </source>
</evidence>
<reference evidence="8" key="1">
    <citation type="journal article" date="2023" name="Mol. Biol. Evol.">
        <title>Third-Generation Sequencing Reveals the Adaptive Role of the Epigenome in Three Deep-Sea Polychaetes.</title>
        <authorList>
            <person name="Perez M."/>
            <person name="Aroh O."/>
            <person name="Sun Y."/>
            <person name="Lan Y."/>
            <person name="Juniper S.K."/>
            <person name="Young C.R."/>
            <person name="Angers B."/>
            <person name="Qian P.Y."/>
        </authorList>
    </citation>
    <scope>NUCLEOTIDE SEQUENCE</scope>
    <source>
        <strain evidence="8">P08H-3</strain>
    </source>
</reference>
<keyword evidence="9" id="KW-1185">Reference proteome</keyword>
<dbReference type="PANTHER" id="PTHR46599:SF3">
    <property type="entry name" value="PIGGYBAC TRANSPOSABLE ELEMENT-DERIVED PROTEIN 4"/>
    <property type="match status" value="1"/>
</dbReference>
<dbReference type="SUPFAM" id="SSF57667">
    <property type="entry name" value="beta-beta-alpha zinc fingers"/>
    <property type="match status" value="1"/>
</dbReference>
<protein>
    <recommendedName>
        <fullName evidence="7">C2H2-type domain-containing protein</fullName>
    </recommendedName>
</protein>
<dbReference type="InterPro" id="IPR036236">
    <property type="entry name" value="Znf_C2H2_sf"/>
</dbReference>
<keyword evidence="1" id="KW-0479">Metal-binding</keyword>
<dbReference type="GO" id="GO:0008270">
    <property type="term" value="F:zinc ion binding"/>
    <property type="evidence" value="ECO:0007669"/>
    <property type="project" value="UniProtKB-KW"/>
</dbReference>